<dbReference type="Pfam" id="PF02649">
    <property type="entry name" value="GCHY-1"/>
    <property type="match status" value="1"/>
</dbReference>
<comment type="pathway">
    <text evidence="2">Cofactor biosynthesis; 7,8-dihydroneopterin triphosphate biosynthesis; 7,8-dihydroneopterin triphosphate from GTP: step 1/1.</text>
</comment>
<comment type="function">
    <text evidence="2">Converts GTP to 7,8-dihydroneopterin triphosphate.</text>
</comment>
<keyword evidence="1 2" id="KW-0378">Hydrolase</keyword>
<comment type="similarity">
    <text evidence="2">Belongs to the GTP cyclohydrolase IV family.</text>
</comment>
<gene>
    <name evidence="2 4" type="primary">folE2</name>
    <name evidence="3" type="ORF">HXX08_04715</name>
    <name evidence="4" type="ORF">OZ401_000292</name>
</gene>
<accession>A0A8T7LT17</accession>
<evidence type="ECO:0000313" key="4">
    <source>
        <dbReference type="EMBL" id="WJW67044.1"/>
    </source>
</evidence>
<evidence type="ECO:0000313" key="3">
    <source>
        <dbReference type="EMBL" id="NWJ45164.1"/>
    </source>
</evidence>
<dbReference type="InterPro" id="IPR003801">
    <property type="entry name" value="GTP_cyclohydrolase_FolE2/MptA"/>
</dbReference>
<dbReference type="HAMAP" id="MF_01527_B">
    <property type="entry name" value="GTP_cyclohydrol_B"/>
    <property type="match status" value="1"/>
</dbReference>
<dbReference type="Gene3D" id="3.10.270.10">
    <property type="entry name" value="Urate Oxidase"/>
    <property type="match status" value="1"/>
</dbReference>
<keyword evidence="6" id="KW-1185">Reference proteome</keyword>
<dbReference type="EMBL" id="CP128399">
    <property type="protein sequence ID" value="WJW67044.1"/>
    <property type="molecule type" value="Genomic_DNA"/>
</dbReference>
<reference evidence="4" key="2">
    <citation type="journal article" date="2024" name="Nature">
        <title>Anoxygenic phototroph of the Chloroflexota uses a type I reaction centre.</title>
        <authorList>
            <person name="Tsuji J.M."/>
            <person name="Shaw N.A."/>
            <person name="Nagashima S."/>
            <person name="Venkiteswaran J.J."/>
            <person name="Schiff S.L."/>
            <person name="Watanabe T."/>
            <person name="Fukui M."/>
            <person name="Hanada S."/>
            <person name="Tank M."/>
            <person name="Neufeld J.D."/>
        </authorList>
    </citation>
    <scope>NUCLEOTIDE SEQUENCE</scope>
    <source>
        <strain evidence="4">L227-S17</strain>
    </source>
</reference>
<feature type="site" description="May be catalytically important" evidence="2">
    <location>
        <position position="154"/>
    </location>
</feature>
<dbReference type="Proteomes" id="UP000521676">
    <property type="component" value="Unassembled WGS sequence"/>
</dbReference>
<name>A0A8T7LT17_9CHLR</name>
<evidence type="ECO:0000256" key="1">
    <source>
        <dbReference type="ARBA" id="ARBA00022801"/>
    </source>
</evidence>
<dbReference type="GO" id="GO:0003934">
    <property type="term" value="F:GTP cyclohydrolase I activity"/>
    <property type="evidence" value="ECO:0007669"/>
    <property type="project" value="UniProtKB-UniRule"/>
</dbReference>
<dbReference type="EC" id="3.5.4.16" evidence="2"/>
<dbReference type="PANTHER" id="PTHR36445">
    <property type="entry name" value="GTP CYCLOHYDROLASE MPTA"/>
    <property type="match status" value="1"/>
</dbReference>
<dbReference type="PANTHER" id="PTHR36445:SF1">
    <property type="entry name" value="GTP CYCLOHYDROLASE MPTA"/>
    <property type="match status" value="1"/>
</dbReference>
<evidence type="ECO:0000313" key="5">
    <source>
        <dbReference type="Proteomes" id="UP000521676"/>
    </source>
</evidence>
<dbReference type="Proteomes" id="UP001431572">
    <property type="component" value="Chromosome 1"/>
</dbReference>
<dbReference type="RefSeq" id="WP_341468939.1">
    <property type="nucleotide sequence ID" value="NZ_CP128399.1"/>
</dbReference>
<dbReference type="GO" id="GO:0046654">
    <property type="term" value="P:tetrahydrofolate biosynthetic process"/>
    <property type="evidence" value="ECO:0007669"/>
    <property type="project" value="UniProtKB-UniRule"/>
</dbReference>
<sequence length="270" mass="30830">MLQINDRVLPDIQSRPDKRNIAINKVGIKDIRFPIAVKERDNGLQHTVGDINMYVSLPKEFKGTHLSRFVAILNQFEGEIEPANIETILATMREKLTAAEAHFEVTFPYFLTKEAPVSRIKSLMEYKCGFSAMQGPDGNTDLITMVEVPVTTLCPCSKEISDYGAHNQRSFVTIKIRSNALVWLEDLISIAEQSGSCEVYSLIKRVDEKYVTERAYENPKFVEDVVRDLTQVLLDDPRIDWFTVESDNDESIHNHNAYAFIEMDKRPQAQ</sequence>
<comment type="catalytic activity">
    <reaction evidence="2">
        <text>GTP + H2O = 7,8-dihydroneopterin 3'-triphosphate + formate + H(+)</text>
        <dbReference type="Rhea" id="RHEA:17473"/>
        <dbReference type="ChEBI" id="CHEBI:15377"/>
        <dbReference type="ChEBI" id="CHEBI:15378"/>
        <dbReference type="ChEBI" id="CHEBI:15740"/>
        <dbReference type="ChEBI" id="CHEBI:37565"/>
        <dbReference type="ChEBI" id="CHEBI:58462"/>
        <dbReference type="EC" id="3.5.4.16"/>
    </reaction>
</comment>
<organism evidence="3 5">
    <name type="scientific">Candidatus Chlorohelix allophototropha</name>
    <dbReference type="NCBI Taxonomy" id="3003348"/>
    <lineage>
        <taxon>Bacteria</taxon>
        <taxon>Bacillati</taxon>
        <taxon>Chloroflexota</taxon>
        <taxon>Chloroflexia</taxon>
        <taxon>Candidatus Chloroheliales</taxon>
        <taxon>Candidatus Chloroheliaceae</taxon>
        <taxon>Candidatus Chlorohelix</taxon>
    </lineage>
</organism>
<dbReference type="EMBL" id="JACATZ010000001">
    <property type="protein sequence ID" value="NWJ45164.1"/>
    <property type="molecule type" value="Genomic_DNA"/>
</dbReference>
<dbReference type="AlphaFoldDB" id="A0A8T7LT17"/>
<evidence type="ECO:0000256" key="2">
    <source>
        <dbReference type="HAMAP-Rule" id="MF_01527"/>
    </source>
</evidence>
<evidence type="ECO:0000313" key="6">
    <source>
        <dbReference type="Proteomes" id="UP001431572"/>
    </source>
</evidence>
<reference evidence="3 5" key="1">
    <citation type="submission" date="2020-06" db="EMBL/GenBank/DDBJ databases">
        <title>Anoxygenic phototrophic Chloroflexota member uses a Type I reaction center.</title>
        <authorList>
            <person name="Tsuji J.M."/>
            <person name="Shaw N.A."/>
            <person name="Nagashima S."/>
            <person name="Venkiteswaran J."/>
            <person name="Schiff S.L."/>
            <person name="Hanada S."/>
            <person name="Tank M."/>
            <person name="Neufeld J.D."/>
        </authorList>
    </citation>
    <scope>NUCLEOTIDE SEQUENCE [LARGE SCALE GENOMIC DNA]</scope>
    <source>
        <strain evidence="3">L227-S17</strain>
    </source>
</reference>
<dbReference type="NCBIfam" id="NF010200">
    <property type="entry name" value="PRK13674.1-1"/>
    <property type="match status" value="1"/>
</dbReference>
<dbReference type="InterPro" id="IPR022838">
    <property type="entry name" value="GTP_cyclohydrolase_FolE2"/>
</dbReference>
<protein>
    <recommendedName>
        <fullName evidence="2">GTP cyclohydrolase FolE2</fullName>
        <ecNumber evidence="2">3.5.4.16</ecNumber>
    </recommendedName>
</protein>
<proteinExistence type="inferred from homology"/>